<keyword evidence="3 6" id="KW-0694">RNA-binding</keyword>
<evidence type="ECO:0000256" key="3">
    <source>
        <dbReference type="ARBA" id="ARBA00022884"/>
    </source>
</evidence>
<dbReference type="Pfam" id="PF00076">
    <property type="entry name" value="RRM_1"/>
    <property type="match status" value="2"/>
</dbReference>
<accession>A0ABR1WJL3</accession>
<dbReference type="Proteomes" id="UP001446871">
    <property type="component" value="Unassembled WGS sequence"/>
</dbReference>
<protein>
    <recommendedName>
        <fullName evidence="7">RRM domain-containing protein</fullName>
    </recommendedName>
</protein>
<dbReference type="PANTHER" id="PTHR48028:SF4">
    <property type="entry name" value="SC35-LIKE SPLICING FACTOR"/>
    <property type="match status" value="1"/>
</dbReference>
<feature type="domain" description="RRM" evidence="7">
    <location>
        <begin position="58"/>
        <end position="135"/>
    </location>
</feature>
<evidence type="ECO:0000256" key="2">
    <source>
        <dbReference type="ARBA" id="ARBA00022664"/>
    </source>
</evidence>
<evidence type="ECO:0000313" key="8">
    <source>
        <dbReference type="EMBL" id="KAK8082339.1"/>
    </source>
</evidence>
<comment type="subcellular location">
    <subcellularLocation>
        <location evidence="1">Nucleus</location>
    </subcellularLocation>
</comment>
<dbReference type="EMBL" id="JAQQWM010000001">
    <property type="protein sequence ID" value="KAK8082339.1"/>
    <property type="molecule type" value="Genomic_DNA"/>
</dbReference>
<dbReference type="InterPro" id="IPR000504">
    <property type="entry name" value="RRM_dom"/>
</dbReference>
<dbReference type="PROSITE" id="PS50102">
    <property type="entry name" value="RRM"/>
    <property type="match status" value="2"/>
</dbReference>
<dbReference type="SMART" id="SM00360">
    <property type="entry name" value="RRM"/>
    <property type="match status" value="2"/>
</dbReference>
<dbReference type="InterPro" id="IPR012677">
    <property type="entry name" value="Nucleotide-bd_a/b_plait_sf"/>
</dbReference>
<keyword evidence="2" id="KW-0507">mRNA processing</keyword>
<reference evidence="8 9" key="1">
    <citation type="submission" date="2023-01" db="EMBL/GenBank/DDBJ databases">
        <title>Analysis of 21 Apiospora genomes using comparative genomics revels a genus with tremendous synthesis potential of carbohydrate active enzymes and secondary metabolites.</title>
        <authorList>
            <person name="Sorensen T."/>
        </authorList>
    </citation>
    <scope>NUCLEOTIDE SEQUENCE [LARGE SCALE GENOMIC DNA]</scope>
    <source>
        <strain evidence="8 9">CBS 83171</strain>
    </source>
</reference>
<dbReference type="PANTHER" id="PTHR48028">
    <property type="entry name" value="GLYCINE-RICH RNA-BINDING PROTEIN RZ1A"/>
    <property type="match status" value="1"/>
</dbReference>
<dbReference type="SUPFAM" id="SSF54928">
    <property type="entry name" value="RNA-binding domain, RBD"/>
    <property type="match status" value="2"/>
</dbReference>
<proteinExistence type="predicted"/>
<dbReference type="CDD" id="cd00590">
    <property type="entry name" value="RRM_SF"/>
    <property type="match status" value="1"/>
</dbReference>
<evidence type="ECO:0000256" key="6">
    <source>
        <dbReference type="PROSITE-ProRule" id="PRU00176"/>
    </source>
</evidence>
<keyword evidence="5" id="KW-0539">Nucleus</keyword>
<comment type="caution">
    <text evidence="8">The sequence shown here is derived from an EMBL/GenBank/DDBJ whole genome shotgun (WGS) entry which is preliminary data.</text>
</comment>
<dbReference type="InterPro" id="IPR035979">
    <property type="entry name" value="RBD_domain_sf"/>
</dbReference>
<evidence type="ECO:0000313" key="9">
    <source>
        <dbReference type="Proteomes" id="UP001446871"/>
    </source>
</evidence>
<evidence type="ECO:0000256" key="1">
    <source>
        <dbReference type="ARBA" id="ARBA00004123"/>
    </source>
</evidence>
<dbReference type="Gene3D" id="3.30.70.330">
    <property type="match status" value="2"/>
</dbReference>
<keyword evidence="9" id="KW-1185">Reference proteome</keyword>
<evidence type="ECO:0000259" key="7">
    <source>
        <dbReference type="PROSITE" id="PS50102"/>
    </source>
</evidence>
<sequence>MQASRASVRPAIAPMTRYFSQSMRRAEDEQVIVDAATKLAQASEEESSPAGSAAKQSNAIYISNMTWDAGENHLREAFSKFGDIQDIMISRDQTGRSRGFGFVTFADKDAAEKAVEECNQSFWHGRRIRVEMRRSNNDGVPRGDRAAGRPMRKTEPTRALYIGNIPYETSDADLNKLFRDLDNVVDVRVAVDRNTGWPRGFAHADFADVESATKAHELISQMQLGGRTLRVDFSEIREGQNQGRDQGRSKRD</sequence>
<organism evidence="8 9">
    <name type="scientific">Apiospora saccharicola</name>
    <dbReference type="NCBI Taxonomy" id="335842"/>
    <lineage>
        <taxon>Eukaryota</taxon>
        <taxon>Fungi</taxon>
        <taxon>Dikarya</taxon>
        <taxon>Ascomycota</taxon>
        <taxon>Pezizomycotina</taxon>
        <taxon>Sordariomycetes</taxon>
        <taxon>Xylariomycetidae</taxon>
        <taxon>Amphisphaeriales</taxon>
        <taxon>Apiosporaceae</taxon>
        <taxon>Apiospora</taxon>
    </lineage>
</organism>
<keyword evidence="4" id="KW-0508">mRNA splicing</keyword>
<feature type="domain" description="RRM" evidence="7">
    <location>
        <begin position="158"/>
        <end position="236"/>
    </location>
</feature>
<evidence type="ECO:0000256" key="4">
    <source>
        <dbReference type="ARBA" id="ARBA00023187"/>
    </source>
</evidence>
<name>A0ABR1WJL3_9PEZI</name>
<gene>
    <name evidence="8" type="ORF">PG996_001120</name>
</gene>
<dbReference type="InterPro" id="IPR051106">
    <property type="entry name" value="RNA-bind/splicing_reg"/>
</dbReference>
<evidence type="ECO:0000256" key="5">
    <source>
        <dbReference type="ARBA" id="ARBA00023242"/>
    </source>
</evidence>